<evidence type="ECO:0000313" key="6">
    <source>
        <dbReference type="Proteomes" id="UP001231587"/>
    </source>
</evidence>
<sequence>MKNLLVFFALCFFNIIYAQQHAFEISGVLTSEEDNLPLEAATVYLQRETDSTLITYTISNNKGAFTLENKTSDTQANLYVSFMGYNTYQKKVKLDQSKLDLGIIKLSSNTSELDAVLIKSQAPVTIKKDTLEFNVKSFKTKKDANIEDLLKELPGVEVGADGSIKINGKTVNKVLVNGKSFFGDDPTIATRNLSKDIIEKIQVSDTKTDSEAFAGEAGEGENKTVNLVIKKENNKGVFGRLAAGGGTDERYQLAGMYNQFNDDLRISALVGTNNINEPGFSYGEIDKMFGGRASYDTNSQIFNYDLEGVITSKNYGFNYVDDWGETVEASANYFGSNTQNENEIVSERENILPDSRYFTNSYSNSVQHADQHTIDSNFKFKIDSTLLITLKPQLRKINRTNMYRENQDSYDEDGAAINNSSSRSFTETDESEFQNNINITKRLGEKGSFLKLDVFYRTIQTDDENELENEVNILGETTETTTLNQLRETDNSDKTFIAAATYRLPLIEKVLFLDFGYGYRDNTKLNKRTTFDYNDDALEYEPTTNTAFNSDYEYANITSTPTASVEYKKEKWSTSLKTDYIFRTLENKDALRPEFDLKRHFNAAAVQYRLNYNGPKTRLGLRYNLTNDAPALNQLETFVDVTDPLDIVVGNPDLSPTDNHNFNIYFNKNNFQKGFGLNLYTYASIKNDAIVSKTTVNEDLVQVTTYENVNGNYNLYNNAGINKRVKIDSLKTLNIRVGISHSITRYINFTNDVKYASLINSVGPSLGLSFNWKDVMEFSTYYNVDFKHNSFDIDVFNTQEYTEHRLYINSTHYIAKKLEWSNSINYNYNPNIADGFEKSVWFWNSTLAYSVLKDQGSITLKAYDLLNQNNNSRRVINQNYIEDRQSTVLEQYFMLGFSWKFNTLGKAGEVGKSRGMIIRL</sequence>
<accession>A0A9X0YMJ6</accession>
<feature type="signal peptide" evidence="1">
    <location>
        <begin position="1"/>
        <end position="18"/>
    </location>
</feature>
<evidence type="ECO:0000313" key="5">
    <source>
        <dbReference type="Proteomes" id="UP001138672"/>
    </source>
</evidence>
<dbReference type="SUPFAM" id="SSF49464">
    <property type="entry name" value="Carboxypeptidase regulatory domain-like"/>
    <property type="match status" value="1"/>
</dbReference>
<keyword evidence="6" id="KW-1185">Reference proteome</keyword>
<name>A0A9X0YMJ6_9FLAO</name>
<dbReference type="AlphaFoldDB" id="A0A9X0YMJ6"/>
<evidence type="ECO:0000256" key="1">
    <source>
        <dbReference type="SAM" id="SignalP"/>
    </source>
</evidence>
<dbReference type="InterPro" id="IPR008969">
    <property type="entry name" value="CarboxyPept-like_regulatory"/>
</dbReference>
<keyword evidence="1" id="KW-0732">Signal</keyword>
<dbReference type="Proteomes" id="UP001231587">
    <property type="component" value="Unassembled WGS sequence"/>
</dbReference>
<feature type="domain" description="Outer membrane protein beta-barrel" evidence="2">
    <location>
        <begin position="442"/>
        <end position="738"/>
    </location>
</feature>
<dbReference type="Pfam" id="PF14905">
    <property type="entry name" value="OMP_b-brl_3"/>
    <property type="match status" value="2"/>
</dbReference>
<proteinExistence type="predicted"/>
<gene>
    <name evidence="3" type="ORF">J2Z56_003232</name>
    <name evidence="4" type="ORF">J2Z57_003235</name>
</gene>
<dbReference type="InterPro" id="IPR041700">
    <property type="entry name" value="OMP_b-brl_3"/>
</dbReference>
<dbReference type="SUPFAM" id="SSF56935">
    <property type="entry name" value="Porins"/>
    <property type="match status" value="1"/>
</dbReference>
<dbReference type="Proteomes" id="UP001138672">
    <property type="component" value="Unassembled WGS sequence"/>
</dbReference>
<organism evidence="3 5">
    <name type="scientific">Formosa algae</name>
    <dbReference type="NCBI Taxonomy" id="225843"/>
    <lineage>
        <taxon>Bacteria</taxon>
        <taxon>Pseudomonadati</taxon>
        <taxon>Bacteroidota</taxon>
        <taxon>Flavobacteriia</taxon>
        <taxon>Flavobacteriales</taxon>
        <taxon>Flavobacteriaceae</taxon>
        <taxon>Formosa</taxon>
    </lineage>
</organism>
<dbReference type="RefSeq" id="WP_057781418.1">
    <property type="nucleotide sequence ID" value="NZ_JAGGJQ010000010.1"/>
</dbReference>
<comment type="caution">
    <text evidence="3">The sequence shown here is derived from an EMBL/GenBank/DDBJ whole genome shotgun (WGS) entry which is preliminary data.</text>
</comment>
<dbReference type="EMBL" id="JAGGJQ010000010">
    <property type="protein sequence ID" value="MBP1841300.1"/>
    <property type="molecule type" value="Genomic_DNA"/>
</dbReference>
<evidence type="ECO:0000313" key="4">
    <source>
        <dbReference type="EMBL" id="MDQ0336778.1"/>
    </source>
</evidence>
<feature type="chain" id="PRO_5040809226" description="Outer membrane protein beta-barrel domain-containing protein" evidence="1">
    <location>
        <begin position="19"/>
        <end position="920"/>
    </location>
</feature>
<evidence type="ECO:0000259" key="2">
    <source>
        <dbReference type="Pfam" id="PF14905"/>
    </source>
</evidence>
<feature type="domain" description="Outer membrane protein beta-barrel" evidence="2">
    <location>
        <begin position="760"/>
        <end position="899"/>
    </location>
</feature>
<dbReference type="Pfam" id="PF13715">
    <property type="entry name" value="CarbopepD_reg_2"/>
    <property type="match status" value="1"/>
</dbReference>
<reference evidence="3" key="1">
    <citation type="submission" date="2021-03" db="EMBL/GenBank/DDBJ databases">
        <title>Genomic Encyclopedia of Type Strains, Phase IV (KMG-IV): sequencing the most valuable type-strain genomes for metagenomic binning, comparative biology and taxonomic classification.</title>
        <authorList>
            <person name="Goeker M."/>
        </authorList>
    </citation>
    <scope>NUCLEOTIDE SEQUENCE</scope>
    <source>
        <strain evidence="3">DSM 15523</strain>
        <strain evidence="4 6">DSM 16476</strain>
    </source>
</reference>
<dbReference type="OrthoDB" id="1682379at2"/>
<dbReference type="EMBL" id="JAUSUU010000011">
    <property type="protein sequence ID" value="MDQ0336778.1"/>
    <property type="molecule type" value="Genomic_DNA"/>
</dbReference>
<evidence type="ECO:0000313" key="3">
    <source>
        <dbReference type="EMBL" id="MBP1841300.1"/>
    </source>
</evidence>
<protein>
    <recommendedName>
        <fullName evidence="2">Outer membrane protein beta-barrel domain-containing protein</fullName>
    </recommendedName>
</protein>